<keyword evidence="9" id="KW-1185">Reference proteome</keyword>
<sequence>MPESWEQRAQAKREAILAAIPQEWRIEHVPSVEEQVDVSGEYIRGFLHEKEVQITETDAEGIVEKTTKGEWSAEEVARAFCHRAALAHQLLHCLHEVFFDAAIEDARALDQYYRKHGKPIGPLHGLPISLKDQFHVKDVETTMGYVGWIGTFEGKTGTGKEKVFESEIVKVLRKAGAVLYCKTSVPHTLMSGETVNNIIGYTLNGKNRRLTSGGSSGGEGALIGVRGSPLGFGTDIAGSIRIPAAFNGLYGIRPSIGRLPYQGMATSMDGQNSILSVVGPLATTAGSLRLAVKTLLSSQPWLYDPLVHEIPWRDDQYREIRELANTVGSQSKGRLCFGILKTDGIVNPHPPIRRAIDLLVNALEKAGHEVVEWAPPPHKPILDAAVATWIFDGGNDVKSAFALSGEPVAPQIGLFSNLTRENTASEIAAVNVKLRQLRKKYLDYWVSTKDRQGGTGRPVDAVIAPLAPFAAARREMYTYYGYGTWVNALDVTSVIVPVTEVDKRVDVVESGYTPIDDTDKTVYESYDPEIYHGAHVSLQIVGRRLQEEKMLAIAEYVGKLIGK</sequence>
<dbReference type="Proteomes" id="UP000800035">
    <property type="component" value="Unassembled WGS sequence"/>
</dbReference>
<organism evidence="8 9">
    <name type="scientific">Byssothecium circinans</name>
    <dbReference type="NCBI Taxonomy" id="147558"/>
    <lineage>
        <taxon>Eukaryota</taxon>
        <taxon>Fungi</taxon>
        <taxon>Dikarya</taxon>
        <taxon>Ascomycota</taxon>
        <taxon>Pezizomycotina</taxon>
        <taxon>Dothideomycetes</taxon>
        <taxon>Pleosporomycetidae</taxon>
        <taxon>Pleosporales</taxon>
        <taxon>Massarineae</taxon>
        <taxon>Massarinaceae</taxon>
        <taxon>Byssothecium</taxon>
    </lineage>
</organism>
<dbReference type="EC" id="3.5.1.4" evidence="3"/>
<proteinExistence type="inferred from homology"/>
<dbReference type="PANTHER" id="PTHR46072">
    <property type="entry name" value="AMIDASE-RELATED-RELATED"/>
    <property type="match status" value="1"/>
</dbReference>
<evidence type="ECO:0000256" key="6">
    <source>
        <dbReference type="PIRSR" id="PIRSR001221-2"/>
    </source>
</evidence>
<feature type="active site" description="Acyl-ester intermediate" evidence="5">
    <location>
        <position position="239"/>
    </location>
</feature>
<feature type="binding site" evidence="6">
    <location>
        <position position="215"/>
    </location>
    <ligand>
        <name>substrate</name>
    </ligand>
</feature>
<dbReference type="PROSITE" id="PS00571">
    <property type="entry name" value="AMIDASES"/>
    <property type="match status" value="1"/>
</dbReference>
<feature type="binding site" evidence="6">
    <location>
        <begin position="236"/>
        <end position="239"/>
    </location>
    <ligand>
        <name>substrate</name>
    </ligand>
</feature>
<dbReference type="GO" id="GO:0004040">
    <property type="term" value="F:amidase activity"/>
    <property type="evidence" value="ECO:0007669"/>
    <property type="project" value="UniProtKB-EC"/>
</dbReference>
<feature type="domain" description="Amidase" evidence="7">
    <location>
        <begin position="75"/>
        <end position="551"/>
    </location>
</feature>
<name>A0A6A5TPX4_9PLEO</name>
<evidence type="ECO:0000313" key="8">
    <source>
        <dbReference type="EMBL" id="KAF1953712.1"/>
    </source>
</evidence>
<keyword evidence="4" id="KW-0378">Hydrolase</keyword>
<evidence type="ECO:0000256" key="5">
    <source>
        <dbReference type="PIRSR" id="PIRSR001221-1"/>
    </source>
</evidence>
<gene>
    <name evidence="8" type="ORF">CC80DRAFT_494308</name>
</gene>
<dbReference type="Pfam" id="PF01425">
    <property type="entry name" value="Amidase"/>
    <property type="match status" value="1"/>
</dbReference>
<reference evidence="8" key="1">
    <citation type="journal article" date="2020" name="Stud. Mycol.">
        <title>101 Dothideomycetes genomes: a test case for predicting lifestyles and emergence of pathogens.</title>
        <authorList>
            <person name="Haridas S."/>
            <person name="Albert R."/>
            <person name="Binder M."/>
            <person name="Bloem J."/>
            <person name="Labutti K."/>
            <person name="Salamov A."/>
            <person name="Andreopoulos B."/>
            <person name="Baker S."/>
            <person name="Barry K."/>
            <person name="Bills G."/>
            <person name="Bluhm B."/>
            <person name="Cannon C."/>
            <person name="Castanera R."/>
            <person name="Culley D."/>
            <person name="Daum C."/>
            <person name="Ezra D."/>
            <person name="Gonzalez J."/>
            <person name="Henrissat B."/>
            <person name="Kuo A."/>
            <person name="Liang C."/>
            <person name="Lipzen A."/>
            <person name="Lutzoni F."/>
            <person name="Magnuson J."/>
            <person name="Mondo S."/>
            <person name="Nolan M."/>
            <person name="Ohm R."/>
            <person name="Pangilinan J."/>
            <person name="Park H.-J."/>
            <person name="Ramirez L."/>
            <person name="Alfaro M."/>
            <person name="Sun H."/>
            <person name="Tritt A."/>
            <person name="Yoshinaga Y."/>
            <person name="Zwiers L.-H."/>
            <person name="Turgeon B."/>
            <person name="Goodwin S."/>
            <person name="Spatafora J."/>
            <person name="Crous P."/>
            <person name="Grigoriev I."/>
        </authorList>
    </citation>
    <scope>NUCLEOTIDE SEQUENCE</scope>
    <source>
        <strain evidence="8">CBS 675.92</strain>
    </source>
</reference>
<dbReference type="SUPFAM" id="SSF75304">
    <property type="entry name" value="Amidase signature (AS) enzymes"/>
    <property type="match status" value="1"/>
</dbReference>
<dbReference type="PANTHER" id="PTHR46072:SF7">
    <property type="entry name" value="AMIDASE"/>
    <property type="match status" value="1"/>
</dbReference>
<dbReference type="EMBL" id="ML977002">
    <property type="protein sequence ID" value="KAF1953712.1"/>
    <property type="molecule type" value="Genomic_DNA"/>
</dbReference>
<comment type="catalytic activity">
    <reaction evidence="1">
        <text>a monocarboxylic acid amide + H2O = a monocarboxylate + NH4(+)</text>
        <dbReference type="Rhea" id="RHEA:12020"/>
        <dbReference type="ChEBI" id="CHEBI:15377"/>
        <dbReference type="ChEBI" id="CHEBI:28938"/>
        <dbReference type="ChEBI" id="CHEBI:35757"/>
        <dbReference type="ChEBI" id="CHEBI:83628"/>
        <dbReference type="EC" id="3.5.1.4"/>
    </reaction>
</comment>
<accession>A0A6A5TPX4</accession>
<evidence type="ECO:0000256" key="3">
    <source>
        <dbReference type="ARBA" id="ARBA00012922"/>
    </source>
</evidence>
<evidence type="ECO:0000313" key="9">
    <source>
        <dbReference type="Proteomes" id="UP000800035"/>
    </source>
</evidence>
<feature type="active site" description="Charge relay system" evidence="5">
    <location>
        <position position="215"/>
    </location>
</feature>
<comment type="similarity">
    <text evidence="2">Belongs to the amidase family.</text>
</comment>
<feature type="binding site" evidence="6">
    <location>
        <position position="189"/>
    </location>
    <ligand>
        <name>substrate</name>
    </ligand>
</feature>
<dbReference type="OrthoDB" id="6428749at2759"/>
<protein>
    <recommendedName>
        <fullName evidence="3">amidase</fullName>
        <ecNumber evidence="3">3.5.1.4</ecNumber>
    </recommendedName>
</protein>
<dbReference type="PIRSF" id="PIRSF001221">
    <property type="entry name" value="Amidase_fungi"/>
    <property type="match status" value="1"/>
</dbReference>
<dbReference type="InterPro" id="IPR036928">
    <property type="entry name" value="AS_sf"/>
</dbReference>
<dbReference type="InterPro" id="IPR020556">
    <property type="entry name" value="Amidase_CS"/>
</dbReference>
<dbReference type="InterPro" id="IPR023631">
    <property type="entry name" value="Amidase_dom"/>
</dbReference>
<evidence type="ECO:0000256" key="4">
    <source>
        <dbReference type="ARBA" id="ARBA00022801"/>
    </source>
</evidence>
<evidence type="ECO:0000259" key="7">
    <source>
        <dbReference type="Pfam" id="PF01425"/>
    </source>
</evidence>
<evidence type="ECO:0000256" key="2">
    <source>
        <dbReference type="ARBA" id="ARBA00009199"/>
    </source>
</evidence>
<dbReference type="AlphaFoldDB" id="A0A6A5TPX4"/>
<feature type="active site" description="Charge relay system" evidence="5">
    <location>
        <position position="131"/>
    </location>
</feature>
<evidence type="ECO:0000256" key="1">
    <source>
        <dbReference type="ARBA" id="ARBA00001311"/>
    </source>
</evidence>
<dbReference type="Gene3D" id="3.90.1300.10">
    <property type="entry name" value="Amidase signature (AS) domain"/>
    <property type="match status" value="1"/>
</dbReference>